<keyword evidence="1" id="KW-0732">Signal</keyword>
<name>A0A9W8ZUS5_9AGAR</name>
<feature type="chain" id="PRO_5040826215" evidence="1">
    <location>
        <begin position="23"/>
        <end position="72"/>
    </location>
</feature>
<proteinExistence type="predicted"/>
<sequence length="72" mass="7465">MKAYLALVALASLVVTTGTVNAAAIAAQSVTEPGTLTLTATKIVPSLLPTPPYMTFVTETTVWTQYPVPTAV</sequence>
<feature type="signal peptide" evidence="1">
    <location>
        <begin position="1"/>
        <end position="22"/>
    </location>
</feature>
<evidence type="ECO:0000313" key="2">
    <source>
        <dbReference type="EMBL" id="KAJ4467445.1"/>
    </source>
</evidence>
<dbReference type="AlphaFoldDB" id="A0A9W8ZUS5"/>
<evidence type="ECO:0000313" key="3">
    <source>
        <dbReference type="Proteomes" id="UP001150238"/>
    </source>
</evidence>
<reference evidence="2" key="1">
    <citation type="submission" date="2022-08" db="EMBL/GenBank/DDBJ databases">
        <authorList>
            <consortium name="DOE Joint Genome Institute"/>
            <person name="Min B."/>
            <person name="Riley R."/>
            <person name="Sierra-Patev S."/>
            <person name="Naranjo-Ortiz M."/>
            <person name="Looney B."/>
            <person name="Konkel Z."/>
            <person name="Slot J.C."/>
            <person name="Sakamoto Y."/>
            <person name="Steenwyk J.L."/>
            <person name="Rokas A."/>
            <person name="Carro J."/>
            <person name="Camarero S."/>
            <person name="Ferreira P."/>
            <person name="Molpeceres G."/>
            <person name="Ruiz-Duenas F.J."/>
            <person name="Serrano A."/>
            <person name="Henrissat B."/>
            <person name="Drula E."/>
            <person name="Hughes K.W."/>
            <person name="Mata J.L."/>
            <person name="Ishikawa N.K."/>
            <person name="Vargas-Isla R."/>
            <person name="Ushijima S."/>
            <person name="Smith C.A."/>
            <person name="Ahrendt S."/>
            <person name="Andreopoulos W."/>
            <person name="He G."/>
            <person name="Labutti K."/>
            <person name="Lipzen A."/>
            <person name="Ng V."/>
            <person name="Sandor L."/>
            <person name="Barry K."/>
            <person name="Martinez A.T."/>
            <person name="Xiao Y."/>
            <person name="Gibbons J.G."/>
            <person name="Terashima K."/>
            <person name="Hibbett D.S."/>
            <person name="Grigoriev I.V."/>
        </authorList>
    </citation>
    <scope>NUCLEOTIDE SEQUENCE</scope>
    <source>
        <strain evidence="2">Sp2 HRB7682 ss15</strain>
    </source>
</reference>
<dbReference type="EMBL" id="JANVFS010000041">
    <property type="protein sequence ID" value="KAJ4467445.1"/>
    <property type="molecule type" value="Genomic_DNA"/>
</dbReference>
<dbReference type="Proteomes" id="UP001150238">
    <property type="component" value="Unassembled WGS sequence"/>
</dbReference>
<organism evidence="2 3">
    <name type="scientific">Lentinula lateritia</name>
    <dbReference type="NCBI Taxonomy" id="40482"/>
    <lineage>
        <taxon>Eukaryota</taxon>
        <taxon>Fungi</taxon>
        <taxon>Dikarya</taxon>
        <taxon>Basidiomycota</taxon>
        <taxon>Agaricomycotina</taxon>
        <taxon>Agaricomycetes</taxon>
        <taxon>Agaricomycetidae</taxon>
        <taxon>Agaricales</taxon>
        <taxon>Marasmiineae</taxon>
        <taxon>Omphalotaceae</taxon>
        <taxon>Lentinula</taxon>
    </lineage>
</organism>
<reference evidence="2" key="2">
    <citation type="journal article" date="2023" name="Proc. Natl. Acad. Sci. U.S.A.">
        <title>A global phylogenomic analysis of the shiitake genus Lentinula.</title>
        <authorList>
            <person name="Sierra-Patev S."/>
            <person name="Min B."/>
            <person name="Naranjo-Ortiz M."/>
            <person name="Looney B."/>
            <person name="Konkel Z."/>
            <person name="Slot J.C."/>
            <person name="Sakamoto Y."/>
            <person name="Steenwyk J.L."/>
            <person name="Rokas A."/>
            <person name="Carro J."/>
            <person name="Camarero S."/>
            <person name="Ferreira P."/>
            <person name="Molpeceres G."/>
            <person name="Ruiz-Duenas F.J."/>
            <person name="Serrano A."/>
            <person name="Henrissat B."/>
            <person name="Drula E."/>
            <person name="Hughes K.W."/>
            <person name="Mata J.L."/>
            <person name="Ishikawa N.K."/>
            <person name="Vargas-Isla R."/>
            <person name="Ushijima S."/>
            <person name="Smith C.A."/>
            <person name="Donoghue J."/>
            <person name="Ahrendt S."/>
            <person name="Andreopoulos W."/>
            <person name="He G."/>
            <person name="LaButti K."/>
            <person name="Lipzen A."/>
            <person name="Ng V."/>
            <person name="Riley R."/>
            <person name="Sandor L."/>
            <person name="Barry K."/>
            <person name="Martinez A.T."/>
            <person name="Xiao Y."/>
            <person name="Gibbons J.G."/>
            <person name="Terashima K."/>
            <person name="Grigoriev I.V."/>
            <person name="Hibbett D."/>
        </authorList>
    </citation>
    <scope>NUCLEOTIDE SEQUENCE</scope>
    <source>
        <strain evidence="2">Sp2 HRB7682 ss15</strain>
    </source>
</reference>
<evidence type="ECO:0000256" key="1">
    <source>
        <dbReference type="SAM" id="SignalP"/>
    </source>
</evidence>
<comment type="caution">
    <text evidence="2">The sequence shown here is derived from an EMBL/GenBank/DDBJ whole genome shotgun (WGS) entry which is preliminary data.</text>
</comment>
<accession>A0A9W8ZUS5</accession>
<gene>
    <name evidence="2" type="ORF">C8J55DRAFT_526025</name>
</gene>
<protein>
    <submittedName>
        <fullName evidence="2">Uncharacterized protein</fullName>
    </submittedName>
</protein>
<feature type="non-terminal residue" evidence="2">
    <location>
        <position position="1"/>
    </location>
</feature>